<keyword evidence="3" id="KW-1185">Reference proteome</keyword>
<evidence type="ECO:0000256" key="1">
    <source>
        <dbReference type="SAM" id="Phobius"/>
    </source>
</evidence>
<sequence length="122" mass="13301">MGPSADIGVIFSFLGAGLFIILAVSWIAFARLSMTGIERRLKDSGIARPCPWDGIGYRALWYAWAISVPIGIFNPRNDPSIDVPVVREFSTSFDRTLARIFIISAVVATIFILGGGLLLDIQ</sequence>
<dbReference type="AlphaFoldDB" id="A0A4R7K367"/>
<feature type="transmembrane region" description="Helical" evidence="1">
    <location>
        <begin position="97"/>
        <end position="119"/>
    </location>
</feature>
<dbReference type="EMBL" id="SOAX01000001">
    <property type="protein sequence ID" value="TDT44413.1"/>
    <property type="molecule type" value="Genomic_DNA"/>
</dbReference>
<dbReference type="Proteomes" id="UP000295830">
    <property type="component" value="Unassembled WGS sequence"/>
</dbReference>
<feature type="transmembrane region" description="Helical" evidence="1">
    <location>
        <begin position="6"/>
        <end position="30"/>
    </location>
</feature>
<accession>A0A4R7K367</accession>
<organism evidence="2 3">
    <name type="scientific">Halospina denitrificans</name>
    <dbReference type="NCBI Taxonomy" id="332522"/>
    <lineage>
        <taxon>Bacteria</taxon>
        <taxon>Pseudomonadati</taxon>
        <taxon>Pseudomonadota</taxon>
        <taxon>Gammaproteobacteria</taxon>
        <taxon>Halospina</taxon>
    </lineage>
</organism>
<name>A0A4R7K367_9GAMM</name>
<reference evidence="2 3" key="1">
    <citation type="submission" date="2019-03" db="EMBL/GenBank/DDBJ databases">
        <title>Genomic Encyclopedia of Type Strains, Phase IV (KMG-IV): sequencing the most valuable type-strain genomes for metagenomic binning, comparative biology and taxonomic classification.</title>
        <authorList>
            <person name="Goeker M."/>
        </authorList>
    </citation>
    <scope>NUCLEOTIDE SEQUENCE [LARGE SCALE GENOMIC DNA]</scope>
    <source>
        <strain evidence="2 3">DSM 15505</strain>
    </source>
</reference>
<keyword evidence="1" id="KW-1133">Transmembrane helix</keyword>
<dbReference type="RefSeq" id="WP_133734797.1">
    <property type="nucleotide sequence ID" value="NZ_SOAX01000001.1"/>
</dbReference>
<evidence type="ECO:0000313" key="3">
    <source>
        <dbReference type="Proteomes" id="UP000295830"/>
    </source>
</evidence>
<protein>
    <submittedName>
        <fullName evidence="2">Uncharacterized protein</fullName>
    </submittedName>
</protein>
<keyword evidence="1" id="KW-0472">Membrane</keyword>
<comment type="caution">
    <text evidence="2">The sequence shown here is derived from an EMBL/GenBank/DDBJ whole genome shotgun (WGS) entry which is preliminary data.</text>
</comment>
<keyword evidence="1" id="KW-0812">Transmembrane</keyword>
<proteinExistence type="predicted"/>
<gene>
    <name evidence="2" type="ORF">DES49_0515</name>
</gene>
<evidence type="ECO:0000313" key="2">
    <source>
        <dbReference type="EMBL" id="TDT44413.1"/>
    </source>
</evidence>
<dbReference type="OrthoDB" id="6386446at2"/>